<keyword evidence="4" id="KW-1185">Reference proteome</keyword>
<evidence type="ECO:0000256" key="1">
    <source>
        <dbReference type="SAM" id="SignalP"/>
    </source>
</evidence>
<feature type="chain" id="PRO_5043328312" evidence="1">
    <location>
        <begin position="23"/>
        <end position="141"/>
    </location>
</feature>
<accession>A0AAV8HWQ2</accession>
<protein>
    <submittedName>
        <fullName evidence="3">Cyst nematode resistance protein-like protein</fullName>
    </submittedName>
</protein>
<feature type="signal peptide" evidence="1">
    <location>
        <begin position="1"/>
        <end position="22"/>
    </location>
</feature>
<dbReference type="InterPro" id="IPR026960">
    <property type="entry name" value="RVT-Znf"/>
</dbReference>
<comment type="caution">
    <text evidence="3">The sequence shown here is derived from an EMBL/GenBank/DDBJ whole genome shotgun (WGS) entry which is preliminary data.</text>
</comment>
<sequence>MIWLTLKIKIFFWLALLNRLQTRDNLFKKGWIADRACAICHNAMETTVHLLTACPLAYNIWDGLTQPGITIAMKDDLGIFWLHNRQSLQMAYNGNWDSAWMAGMRNIWKARCRLIFEGTTINDNDIIRKTMQDASAWIAIC</sequence>
<name>A0AAV8HWQ2_9POAL</name>
<evidence type="ECO:0000313" key="3">
    <source>
        <dbReference type="EMBL" id="KAJ4819968.1"/>
    </source>
</evidence>
<dbReference type="Proteomes" id="UP001140206">
    <property type="component" value="Chromosome 1"/>
</dbReference>
<organism evidence="3 4">
    <name type="scientific">Rhynchospora pubera</name>
    <dbReference type="NCBI Taxonomy" id="906938"/>
    <lineage>
        <taxon>Eukaryota</taxon>
        <taxon>Viridiplantae</taxon>
        <taxon>Streptophyta</taxon>
        <taxon>Embryophyta</taxon>
        <taxon>Tracheophyta</taxon>
        <taxon>Spermatophyta</taxon>
        <taxon>Magnoliopsida</taxon>
        <taxon>Liliopsida</taxon>
        <taxon>Poales</taxon>
        <taxon>Cyperaceae</taxon>
        <taxon>Cyperoideae</taxon>
        <taxon>Rhynchosporeae</taxon>
        <taxon>Rhynchospora</taxon>
    </lineage>
</organism>
<dbReference type="EMBL" id="JAMFTS010000001">
    <property type="protein sequence ID" value="KAJ4819968.1"/>
    <property type="molecule type" value="Genomic_DNA"/>
</dbReference>
<keyword evidence="1" id="KW-0732">Signal</keyword>
<gene>
    <name evidence="3" type="ORF">LUZ62_032534</name>
</gene>
<evidence type="ECO:0000313" key="4">
    <source>
        <dbReference type="Proteomes" id="UP001140206"/>
    </source>
</evidence>
<dbReference type="AlphaFoldDB" id="A0AAV8HWQ2"/>
<reference evidence="3" key="1">
    <citation type="submission" date="2022-08" db="EMBL/GenBank/DDBJ databases">
        <authorList>
            <person name="Marques A."/>
        </authorList>
    </citation>
    <scope>NUCLEOTIDE SEQUENCE</scope>
    <source>
        <strain evidence="3">RhyPub2mFocal</strain>
        <tissue evidence="3">Leaves</tissue>
    </source>
</reference>
<evidence type="ECO:0000259" key="2">
    <source>
        <dbReference type="Pfam" id="PF13966"/>
    </source>
</evidence>
<feature type="domain" description="Reverse transcriptase zinc-binding" evidence="2">
    <location>
        <begin position="4"/>
        <end position="61"/>
    </location>
</feature>
<proteinExistence type="predicted"/>
<dbReference type="Pfam" id="PF13966">
    <property type="entry name" value="zf-RVT"/>
    <property type="match status" value="1"/>
</dbReference>